<protein>
    <submittedName>
        <fullName evidence="1">Uncharacterized protein</fullName>
    </submittedName>
</protein>
<proteinExistence type="predicted"/>
<dbReference type="AlphaFoldDB" id="A0A9P8LHR6"/>
<keyword evidence="2" id="KW-1185">Reference proteome</keyword>
<name>A0A9P8LHR6_9PEZI</name>
<evidence type="ECO:0000313" key="2">
    <source>
        <dbReference type="Proteomes" id="UP000750711"/>
    </source>
</evidence>
<organism evidence="1 2">
    <name type="scientific">Trichoglossum hirsutum</name>
    <dbReference type="NCBI Taxonomy" id="265104"/>
    <lineage>
        <taxon>Eukaryota</taxon>
        <taxon>Fungi</taxon>
        <taxon>Dikarya</taxon>
        <taxon>Ascomycota</taxon>
        <taxon>Pezizomycotina</taxon>
        <taxon>Geoglossomycetes</taxon>
        <taxon>Geoglossales</taxon>
        <taxon>Geoglossaceae</taxon>
        <taxon>Trichoglossum</taxon>
    </lineage>
</organism>
<comment type="caution">
    <text evidence="1">The sequence shown here is derived from an EMBL/GenBank/DDBJ whole genome shotgun (WGS) entry which is preliminary data.</text>
</comment>
<sequence length="64" mass="7267">MLRPASLFLPEAKRAKEGGLGDVVDEMFQKVVVVEEEWKQAAPDWREKEVEVEWGSGILLAIKK</sequence>
<gene>
    <name evidence="1" type="ORF">GP486_001053</name>
</gene>
<evidence type="ECO:0000313" key="1">
    <source>
        <dbReference type="EMBL" id="KAH0565557.1"/>
    </source>
</evidence>
<reference evidence="1" key="1">
    <citation type="submission" date="2021-03" db="EMBL/GenBank/DDBJ databases">
        <title>Comparative genomics and phylogenomic investigation of the class Geoglossomycetes provide insights into ecological specialization and systematics.</title>
        <authorList>
            <person name="Melie T."/>
            <person name="Pirro S."/>
            <person name="Miller A.N."/>
            <person name="Quandt A."/>
        </authorList>
    </citation>
    <scope>NUCLEOTIDE SEQUENCE</scope>
    <source>
        <strain evidence="1">CAQ_001_2017</strain>
    </source>
</reference>
<dbReference type="EMBL" id="JAGHQM010000082">
    <property type="protein sequence ID" value="KAH0565557.1"/>
    <property type="molecule type" value="Genomic_DNA"/>
</dbReference>
<dbReference type="Proteomes" id="UP000750711">
    <property type="component" value="Unassembled WGS sequence"/>
</dbReference>
<accession>A0A9P8LHR6</accession>